<dbReference type="AlphaFoldDB" id="A0A380BE64"/>
<dbReference type="Proteomes" id="UP000254519">
    <property type="component" value="Unassembled WGS sequence"/>
</dbReference>
<protein>
    <submittedName>
        <fullName evidence="1">Uncharacterized protein</fullName>
    </submittedName>
</protein>
<name>A0A380BE64_SPOPA</name>
<organism evidence="1 2">
    <name type="scientific">Sporosarcina pasteurii</name>
    <name type="common">Bacillus pasteurii</name>
    <dbReference type="NCBI Taxonomy" id="1474"/>
    <lineage>
        <taxon>Bacteria</taxon>
        <taxon>Bacillati</taxon>
        <taxon>Bacillota</taxon>
        <taxon>Bacilli</taxon>
        <taxon>Bacillales</taxon>
        <taxon>Caryophanaceae</taxon>
        <taxon>Sporosarcina</taxon>
    </lineage>
</organism>
<accession>A0A380BE64</accession>
<dbReference type="EMBL" id="UGYZ01000002">
    <property type="protein sequence ID" value="SUI98859.1"/>
    <property type="molecule type" value="Genomic_DNA"/>
</dbReference>
<gene>
    <name evidence="1" type="ORF">NCTC4822_00290</name>
</gene>
<evidence type="ECO:0000313" key="1">
    <source>
        <dbReference type="EMBL" id="SUI98859.1"/>
    </source>
</evidence>
<proteinExistence type="predicted"/>
<reference evidence="1 2" key="1">
    <citation type="submission" date="2018-06" db="EMBL/GenBank/DDBJ databases">
        <authorList>
            <consortium name="Pathogen Informatics"/>
            <person name="Doyle S."/>
        </authorList>
    </citation>
    <scope>NUCLEOTIDE SEQUENCE [LARGE SCALE GENOMIC DNA]</scope>
    <source>
        <strain evidence="2">ATCC 11859 / DSM 33 / NCIB 8841 / NCTC 4822</strain>
    </source>
</reference>
<sequence>MFVYVASLIGVEGGDSCGISRTGETPEGARRLRRLTAGPTESVRPERKSTLFVIGLFVKLTYDTKERNIIDLIVVVNKEKSK</sequence>
<evidence type="ECO:0000313" key="2">
    <source>
        <dbReference type="Proteomes" id="UP000254519"/>
    </source>
</evidence>
<keyword evidence="2" id="KW-1185">Reference proteome</keyword>